<accession>A0A2A3YP06</accession>
<feature type="transmembrane region" description="Helical" evidence="6">
    <location>
        <begin position="62"/>
        <end position="79"/>
    </location>
</feature>
<keyword evidence="3 6" id="KW-1133">Transmembrane helix</keyword>
<comment type="subcellular location">
    <subcellularLocation>
        <location evidence="1">Membrane</location>
        <topology evidence="1">Multi-pass membrane protein</topology>
    </subcellularLocation>
</comment>
<feature type="compositionally biased region" description="Pro residues" evidence="5">
    <location>
        <begin position="1"/>
        <end position="11"/>
    </location>
</feature>
<dbReference type="GO" id="GO:0016020">
    <property type="term" value="C:membrane"/>
    <property type="evidence" value="ECO:0007669"/>
    <property type="project" value="UniProtKB-SubCell"/>
</dbReference>
<feature type="transmembrane region" description="Helical" evidence="6">
    <location>
        <begin position="280"/>
        <end position="299"/>
    </location>
</feature>
<evidence type="ECO:0000256" key="2">
    <source>
        <dbReference type="ARBA" id="ARBA00022692"/>
    </source>
</evidence>
<dbReference type="EMBL" id="NRGR01000001">
    <property type="protein sequence ID" value="PCC41023.1"/>
    <property type="molecule type" value="Genomic_DNA"/>
</dbReference>
<feature type="transmembrane region" description="Helical" evidence="6">
    <location>
        <begin position="117"/>
        <end position="147"/>
    </location>
</feature>
<gene>
    <name evidence="8" type="ORF">CIK66_00155</name>
</gene>
<feature type="transmembrane region" description="Helical" evidence="6">
    <location>
        <begin position="159"/>
        <end position="178"/>
    </location>
</feature>
<evidence type="ECO:0000256" key="3">
    <source>
        <dbReference type="ARBA" id="ARBA00022989"/>
    </source>
</evidence>
<feature type="transmembrane region" description="Helical" evidence="6">
    <location>
        <begin position="360"/>
        <end position="377"/>
    </location>
</feature>
<evidence type="ECO:0000256" key="6">
    <source>
        <dbReference type="SAM" id="Phobius"/>
    </source>
</evidence>
<dbReference type="CDD" id="cd07042">
    <property type="entry name" value="STAS_SulP_like_sulfate_transporter"/>
    <property type="match status" value="1"/>
</dbReference>
<feature type="region of interest" description="Disordered" evidence="5">
    <location>
        <begin position="1"/>
        <end position="33"/>
    </location>
</feature>
<dbReference type="InterPro" id="IPR036513">
    <property type="entry name" value="STAS_dom_sf"/>
</dbReference>
<organism evidence="8 9">
    <name type="scientific">Brachybacterium alimentarium</name>
    <dbReference type="NCBI Taxonomy" id="47845"/>
    <lineage>
        <taxon>Bacteria</taxon>
        <taxon>Bacillati</taxon>
        <taxon>Actinomycetota</taxon>
        <taxon>Actinomycetes</taxon>
        <taxon>Micrococcales</taxon>
        <taxon>Dermabacteraceae</taxon>
        <taxon>Brachybacterium</taxon>
    </lineage>
</organism>
<feature type="domain" description="STAS" evidence="7">
    <location>
        <begin position="471"/>
        <end position="574"/>
    </location>
</feature>
<keyword evidence="9" id="KW-1185">Reference proteome</keyword>
<sequence>MSPSPSSPSTPRPEISPGTATAAAHSPSNGSHRLGSALRAARSLLPGSADYRDLRRTWKGDLIGGVTVGIVALPLALGFGVSSGLTAEQGLVTAIVAGMLAAVFGGSNVQVSGPTGAMVVVLLPIVATQGAGAVAAVTLLAGVIVVLAGALRLGRVVGVIPWPVIEGFTLGIACIIGMQQLPLITSAHQAEPGELSSNAIVAAVQSLLAMDPAHFVWGLGAVAIVVACMIISPRIHRSIPGSLVGIAVVTALAAVLPTPLARIGTIPSALPAPSLPTLDLGAMGTLLPAAATVAALAAIESLLSARVAAGLADTGVYDPDRELVGQGVASIGASLFGGMPATGAIARTSVNVRAGGRTRLASVIHALVLLAVVYAASGPVGMIPLAALAGVLIMTAVRMVHLATARTILRSTKADAATFALTALITVSFDLIAAVLIGVTLAAIFSLRTVSRSSGVALEPVRTADPEPGDEEIIAVRFTGQLFFISADRVFDTVMSVGPVTVVILRVSMLELVDATGARVLENIVRGLEGRGITVLLKGMRQGHSELFDTVGVLRALRHHKHVFADFDGALEHARSHVRRAHAARADTPVEATAKD</sequence>
<dbReference type="Pfam" id="PF00916">
    <property type="entry name" value="Sulfate_transp"/>
    <property type="match status" value="1"/>
</dbReference>
<dbReference type="Proteomes" id="UP000218598">
    <property type="component" value="Unassembled WGS sequence"/>
</dbReference>
<dbReference type="OrthoDB" id="9771198at2"/>
<evidence type="ECO:0000259" key="7">
    <source>
        <dbReference type="PROSITE" id="PS50801"/>
    </source>
</evidence>
<reference evidence="8 9" key="1">
    <citation type="journal article" date="2017" name="Elife">
        <title>Extensive horizontal gene transfer in cheese-associated bacteria.</title>
        <authorList>
            <person name="Bonham K.S."/>
            <person name="Wolfe B.E."/>
            <person name="Dutton R.J."/>
        </authorList>
    </citation>
    <scope>NUCLEOTIDE SEQUENCE [LARGE SCALE GENOMIC DNA]</scope>
    <source>
        <strain evidence="8 9">341_9</strain>
    </source>
</reference>
<dbReference type="PANTHER" id="PTHR11814">
    <property type="entry name" value="SULFATE TRANSPORTER"/>
    <property type="match status" value="1"/>
</dbReference>
<dbReference type="SUPFAM" id="SSF52091">
    <property type="entry name" value="SpoIIaa-like"/>
    <property type="match status" value="1"/>
</dbReference>
<feature type="transmembrane region" description="Helical" evidence="6">
    <location>
        <begin position="416"/>
        <end position="445"/>
    </location>
</feature>
<comment type="caution">
    <text evidence="8">The sequence shown here is derived from an EMBL/GenBank/DDBJ whole genome shotgun (WGS) entry which is preliminary data.</text>
</comment>
<evidence type="ECO:0000256" key="4">
    <source>
        <dbReference type="ARBA" id="ARBA00023136"/>
    </source>
</evidence>
<feature type="transmembrane region" description="Helical" evidence="6">
    <location>
        <begin position="243"/>
        <end position="260"/>
    </location>
</feature>
<dbReference type="InterPro" id="IPR002645">
    <property type="entry name" value="STAS_dom"/>
</dbReference>
<feature type="transmembrane region" description="Helical" evidence="6">
    <location>
        <begin position="91"/>
        <end position="111"/>
    </location>
</feature>
<evidence type="ECO:0000313" key="9">
    <source>
        <dbReference type="Proteomes" id="UP000218598"/>
    </source>
</evidence>
<feature type="transmembrane region" description="Helical" evidence="6">
    <location>
        <begin position="383"/>
        <end position="404"/>
    </location>
</feature>
<dbReference type="AlphaFoldDB" id="A0A2A3YP06"/>
<proteinExistence type="predicted"/>
<dbReference type="InterPro" id="IPR011547">
    <property type="entry name" value="SLC26A/SulP_dom"/>
</dbReference>
<protein>
    <submittedName>
        <fullName evidence="8">Sodium-independent anion transporter</fullName>
    </submittedName>
</protein>
<evidence type="ECO:0000256" key="1">
    <source>
        <dbReference type="ARBA" id="ARBA00004141"/>
    </source>
</evidence>
<dbReference type="RefSeq" id="WP_096196174.1">
    <property type="nucleotide sequence ID" value="NZ_JBQQGT010000019.1"/>
</dbReference>
<dbReference type="Gene3D" id="3.30.750.24">
    <property type="entry name" value="STAS domain"/>
    <property type="match status" value="1"/>
</dbReference>
<evidence type="ECO:0000256" key="5">
    <source>
        <dbReference type="SAM" id="MobiDB-lite"/>
    </source>
</evidence>
<feature type="transmembrane region" description="Helical" evidence="6">
    <location>
        <begin position="214"/>
        <end position="231"/>
    </location>
</feature>
<keyword evidence="2 6" id="KW-0812">Transmembrane</keyword>
<dbReference type="GO" id="GO:0055085">
    <property type="term" value="P:transmembrane transport"/>
    <property type="evidence" value="ECO:0007669"/>
    <property type="project" value="InterPro"/>
</dbReference>
<name>A0A2A3YP06_9MICO</name>
<dbReference type="InterPro" id="IPR001902">
    <property type="entry name" value="SLC26A/SulP_fam"/>
</dbReference>
<keyword evidence="4 6" id="KW-0472">Membrane</keyword>
<evidence type="ECO:0000313" key="8">
    <source>
        <dbReference type="EMBL" id="PCC41023.1"/>
    </source>
</evidence>
<dbReference type="Pfam" id="PF01740">
    <property type="entry name" value="STAS"/>
    <property type="match status" value="1"/>
</dbReference>
<dbReference type="PROSITE" id="PS50801">
    <property type="entry name" value="STAS"/>
    <property type="match status" value="1"/>
</dbReference>